<evidence type="ECO:0000256" key="1">
    <source>
        <dbReference type="SAM" id="Coils"/>
    </source>
</evidence>
<proteinExistence type="predicted"/>
<dbReference type="AlphaFoldDB" id="A0A139ADN1"/>
<feature type="compositionally biased region" description="Basic and acidic residues" evidence="2">
    <location>
        <begin position="123"/>
        <end position="132"/>
    </location>
</feature>
<protein>
    <submittedName>
        <fullName evidence="3">Uncharacterized protein</fullName>
    </submittedName>
</protein>
<feature type="compositionally biased region" description="Low complexity" evidence="2">
    <location>
        <begin position="552"/>
        <end position="562"/>
    </location>
</feature>
<feature type="region of interest" description="Disordered" evidence="2">
    <location>
        <begin position="495"/>
        <end position="623"/>
    </location>
</feature>
<keyword evidence="4" id="KW-1185">Reference proteome</keyword>
<gene>
    <name evidence="3" type="ORF">M427DRAFT_57302</name>
</gene>
<evidence type="ECO:0000256" key="2">
    <source>
        <dbReference type="SAM" id="MobiDB-lite"/>
    </source>
</evidence>
<feature type="compositionally biased region" description="Basic residues" evidence="2">
    <location>
        <begin position="94"/>
        <end position="105"/>
    </location>
</feature>
<dbReference type="Proteomes" id="UP000070544">
    <property type="component" value="Unassembled WGS sequence"/>
</dbReference>
<feature type="compositionally biased region" description="Polar residues" evidence="2">
    <location>
        <begin position="588"/>
        <end position="623"/>
    </location>
</feature>
<dbReference type="EMBL" id="KQ965766">
    <property type="protein sequence ID" value="KXS14901.1"/>
    <property type="molecule type" value="Genomic_DNA"/>
</dbReference>
<feature type="region of interest" description="Disordered" evidence="2">
    <location>
        <begin position="70"/>
        <end position="156"/>
    </location>
</feature>
<dbReference type="PANTHER" id="PTHR23159">
    <property type="entry name" value="CENTROSOMAL PROTEIN 2"/>
    <property type="match status" value="1"/>
</dbReference>
<evidence type="ECO:0000313" key="3">
    <source>
        <dbReference type="EMBL" id="KXS14901.1"/>
    </source>
</evidence>
<organism evidence="3 4">
    <name type="scientific">Gonapodya prolifera (strain JEL478)</name>
    <name type="common">Monoblepharis prolifera</name>
    <dbReference type="NCBI Taxonomy" id="1344416"/>
    <lineage>
        <taxon>Eukaryota</taxon>
        <taxon>Fungi</taxon>
        <taxon>Fungi incertae sedis</taxon>
        <taxon>Chytridiomycota</taxon>
        <taxon>Chytridiomycota incertae sedis</taxon>
        <taxon>Monoblepharidomycetes</taxon>
        <taxon>Monoblepharidales</taxon>
        <taxon>Gonapodyaceae</taxon>
        <taxon>Gonapodya</taxon>
    </lineage>
</organism>
<evidence type="ECO:0000313" key="4">
    <source>
        <dbReference type="Proteomes" id="UP000070544"/>
    </source>
</evidence>
<accession>A0A139ADN1</accession>
<dbReference type="PANTHER" id="PTHR23159:SF60">
    <property type="entry name" value="SPINDLE ASSEMBLY ABNORMAL PROTEIN 4"/>
    <property type="match status" value="1"/>
</dbReference>
<dbReference type="OrthoDB" id="10534352at2759"/>
<feature type="coiled-coil region" evidence="1">
    <location>
        <begin position="372"/>
        <end position="420"/>
    </location>
</feature>
<keyword evidence="1" id="KW-0175">Coiled coil</keyword>
<reference evidence="3 4" key="1">
    <citation type="journal article" date="2015" name="Genome Biol. Evol.">
        <title>Phylogenomic analyses indicate that early fungi evolved digesting cell walls of algal ancestors of land plants.</title>
        <authorList>
            <person name="Chang Y."/>
            <person name="Wang S."/>
            <person name="Sekimoto S."/>
            <person name="Aerts A.L."/>
            <person name="Choi C."/>
            <person name="Clum A."/>
            <person name="LaButti K.M."/>
            <person name="Lindquist E.A."/>
            <person name="Yee Ngan C."/>
            <person name="Ohm R.A."/>
            <person name="Salamov A.A."/>
            <person name="Grigoriev I.V."/>
            <person name="Spatafora J.W."/>
            <person name="Berbee M.L."/>
        </authorList>
    </citation>
    <scope>NUCLEOTIDE SEQUENCE [LARGE SCALE GENOMIC DNA]</scope>
    <source>
        <strain evidence="3 4">JEL478</strain>
    </source>
</reference>
<sequence>MDVNQIRAALVEVLQGGDAFLAADLEPVFLKFGLDPEPLRAFSGPEMEGLELPVDEVVSLIAGLLEAHPPPEQEQEEVQVPEPEPQPEPGPARKLPRKIRGRRHMWSGAGGSTSNDSDADENDDHRVPDSHPDVAVPRENYDEKSPRERKPTAEGVKRKLEDLQSRNVALEREIEEERIRAEELAAKLNKTSRALNEKQSKLSQSEQHIQELEAEKESLGHKVTEISGEMKKNSSVWTDLKATVKETEAQWREQLEETERMTLENTDRLAKDIELQNSLIQNLRTEISDLEVLKVELARKIHDWDHMNSELEQVKETNGELRSQLERFQEQINERTVEQGLLPQAQPLALELWNPEHNAGQLVPAGQAGLQTQHLEDRLEEERTAHQQTREELMALGERIFGLEDALRAQEERVHELREETGFRHPDTRHLLEYDGEYGYEGGYHPRAMSAPIYQSFAPTMYNPPVYPGYAPYPPYPAYGTTEVITARFQVNPDGEAQYTNGGPQRYADQSFSDDMDDYDLPYQPKRSPQHGGGGQSSPITPPPSANVGERPGSAAPPSSGSIGTLKGTSGSSTRRKKTPTVEESENKTLVNRRQVKAQGTTSGASATRTKQQGKTAASRRATPTTNRNVLYIVSAVVLISALYISFGTSSKEAYGCEDCSVFMRVMTRWISFVERVEAATYRFVNQPQSVRR</sequence>
<name>A0A139ADN1_GONPJ</name>
<feature type="compositionally biased region" description="Basic and acidic residues" evidence="2">
    <location>
        <begin position="139"/>
        <end position="156"/>
    </location>
</feature>